<dbReference type="PANTHER" id="PTHR24276:SF96">
    <property type="entry name" value="PEPTIDASE S1 DOMAIN-CONTAINING PROTEIN"/>
    <property type="match status" value="1"/>
</dbReference>
<keyword evidence="5" id="KW-0645">Protease</keyword>
<dbReference type="Proteomes" id="UP000323454">
    <property type="component" value="Unassembled WGS sequence"/>
</dbReference>
<keyword evidence="6" id="KW-1185">Reference proteome</keyword>
<name>A0A5B2XE87_9PSEU</name>
<gene>
    <name evidence="5" type="ORF">F0L68_17600</name>
</gene>
<feature type="chain" id="PRO_5022849096" evidence="3">
    <location>
        <begin position="30"/>
        <end position="255"/>
    </location>
</feature>
<evidence type="ECO:0000256" key="2">
    <source>
        <dbReference type="ARBA" id="ARBA00023157"/>
    </source>
</evidence>
<dbReference type="Pfam" id="PF00089">
    <property type="entry name" value="Trypsin"/>
    <property type="match status" value="1"/>
</dbReference>
<accession>A0A5B2XE87</accession>
<dbReference type="GO" id="GO:0006508">
    <property type="term" value="P:proteolysis"/>
    <property type="evidence" value="ECO:0007669"/>
    <property type="project" value="UniProtKB-KW"/>
</dbReference>
<proteinExistence type="inferred from homology"/>
<dbReference type="OrthoDB" id="9815928at2"/>
<comment type="similarity">
    <text evidence="1">Belongs to the peptidase S1 family.</text>
</comment>
<keyword evidence="3" id="KW-0732">Signal</keyword>
<dbReference type="InterPro" id="IPR050430">
    <property type="entry name" value="Peptidase_S1"/>
</dbReference>
<feature type="domain" description="Peptidase S1" evidence="4">
    <location>
        <begin position="30"/>
        <end position="254"/>
    </location>
</feature>
<dbReference type="InterPro" id="IPR043504">
    <property type="entry name" value="Peptidase_S1_PA_chymotrypsin"/>
</dbReference>
<keyword evidence="5" id="KW-0378">Hydrolase</keyword>
<dbReference type="Gene3D" id="2.40.10.10">
    <property type="entry name" value="Trypsin-like serine proteases"/>
    <property type="match status" value="1"/>
</dbReference>
<protein>
    <submittedName>
        <fullName evidence="5">Trypsin-like serine protease</fullName>
    </submittedName>
</protein>
<dbReference type="InterPro" id="IPR018114">
    <property type="entry name" value="TRYPSIN_HIS"/>
</dbReference>
<reference evidence="5 6" key="2">
    <citation type="submission" date="2019-09" db="EMBL/GenBank/DDBJ databases">
        <authorList>
            <person name="Jin C."/>
        </authorList>
    </citation>
    <scope>NUCLEOTIDE SEQUENCE [LARGE SCALE GENOMIC DNA]</scope>
    <source>
        <strain evidence="5 6">AN110305</strain>
    </source>
</reference>
<sequence length="255" mass="26544">MLRRSLARVIGIAGFVVALAVGVSAPANAVANGVDALPDQFPYAVKLTMTDIPRPDGSKYNSACSAGLVAPQWIVTAGHCFHDVNRNPVSGPTPYKTTATLGKVDLADQGGVVVDVVEVRQAGVNDVALAKLSRPVYGIGTLRVGRHTPAVGEELVLAGWGATDSVNPTPGTHLRYGVVAVGALTATTAAVHGVWPKDDTSACTYDSGAPYFSYEYGVPTLVAVESDGPDCPHPNAETTSRVDLLTDWICQQIGH</sequence>
<dbReference type="SUPFAM" id="SSF50494">
    <property type="entry name" value="Trypsin-like serine proteases"/>
    <property type="match status" value="1"/>
</dbReference>
<dbReference type="PRINTS" id="PR00722">
    <property type="entry name" value="CHYMOTRYPSIN"/>
</dbReference>
<dbReference type="AlphaFoldDB" id="A0A5B2XE87"/>
<dbReference type="InterPro" id="IPR001254">
    <property type="entry name" value="Trypsin_dom"/>
</dbReference>
<dbReference type="GO" id="GO:0004252">
    <property type="term" value="F:serine-type endopeptidase activity"/>
    <property type="evidence" value="ECO:0007669"/>
    <property type="project" value="InterPro"/>
</dbReference>
<dbReference type="InterPro" id="IPR009003">
    <property type="entry name" value="Peptidase_S1_PA"/>
</dbReference>
<keyword evidence="2" id="KW-1015">Disulfide bond</keyword>
<dbReference type="PANTHER" id="PTHR24276">
    <property type="entry name" value="POLYSERASE-RELATED"/>
    <property type="match status" value="1"/>
</dbReference>
<dbReference type="SMART" id="SM00020">
    <property type="entry name" value="Tryp_SPc"/>
    <property type="match status" value="1"/>
</dbReference>
<comment type="caution">
    <text evidence="5">The sequence shown here is derived from an EMBL/GenBank/DDBJ whole genome shotgun (WGS) entry which is preliminary data.</text>
</comment>
<dbReference type="EMBL" id="VUOB01000029">
    <property type="protein sequence ID" value="KAA2261271.1"/>
    <property type="molecule type" value="Genomic_DNA"/>
</dbReference>
<evidence type="ECO:0000256" key="3">
    <source>
        <dbReference type="SAM" id="SignalP"/>
    </source>
</evidence>
<dbReference type="InterPro" id="IPR001314">
    <property type="entry name" value="Peptidase_S1A"/>
</dbReference>
<evidence type="ECO:0000259" key="4">
    <source>
        <dbReference type="PROSITE" id="PS50240"/>
    </source>
</evidence>
<organism evidence="5 6">
    <name type="scientific">Solihabitans fulvus</name>
    <dbReference type="NCBI Taxonomy" id="1892852"/>
    <lineage>
        <taxon>Bacteria</taxon>
        <taxon>Bacillati</taxon>
        <taxon>Actinomycetota</taxon>
        <taxon>Actinomycetes</taxon>
        <taxon>Pseudonocardiales</taxon>
        <taxon>Pseudonocardiaceae</taxon>
        <taxon>Solihabitans</taxon>
    </lineage>
</organism>
<evidence type="ECO:0000313" key="6">
    <source>
        <dbReference type="Proteomes" id="UP000323454"/>
    </source>
</evidence>
<dbReference type="PROSITE" id="PS50240">
    <property type="entry name" value="TRYPSIN_DOM"/>
    <property type="match status" value="1"/>
</dbReference>
<dbReference type="PROSITE" id="PS00134">
    <property type="entry name" value="TRYPSIN_HIS"/>
    <property type="match status" value="1"/>
</dbReference>
<feature type="signal peptide" evidence="3">
    <location>
        <begin position="1"/>
        <end position="29"/>
    </location>
</feature>
<dbReference type="RefSeq" id="WP_149850674.1">
    <property type="nucleotide sequence ID" value="NZ_VUOB01000029.1"/>
</dbReference>
<reference evidence="5 6" key="1">
    <citation type="submission" date="2019-09" db="EMBL/GenBank/DDBJ databases">
        <title>Goodfellowia gen. nov., a new genus of the Pseudonocardineae related to Actinoalloteichus, containing Goodfellowia coeruleoviolacea gen. nov., comb. nov. gen. nov., comb. nov.</title>
        <authorList>
            <person name="Labeda D."/>
        </authorList>
    </citation>
    <scope>NUCLEOTIDE SEQUENCE [LARGE SCALE GENOMIC DNA]</scope>
    <source>
        <strain evidence="5 6">AN110305</strain>
    </source>
</reference>
<evidence type="ECO:0000313" key="5">
    <source>
        <dbReference type="EMBL" id="KAA2261271.1"/>
    </source>
</evidence>
<evidence type="ECO:0000256" key="1">
    <source>
        <dbReference type="ARBA" id="ARBA00007664"/>
    </source>
</evidence>